<protein>
    <submittedName>
        <fullName evidence="1">Uncharacterized protein</fullName>
    </submittedName>
</protein>
<accession>X1QLU9</accession>
<organism evidence="1">
    <name type="scientific">marine sediment metagenome</name>
    <dbReference type="NCBI Taxonomy" id="412755"/>
    <lineage>
        <taxon>unclassified sequences</taxon>
        <taxon>metagenomes</taxon>
        <taxon>ecological metagenomes</taxon>
    </lineage>
</organism>
<reference evidence="1" key="1">
    <citation type="journal article" date="2014" name="Front. Microbiol.">
        <title>High frequency of phylogenetically diverse reductive dehalogenase-homologous genes in deep subseafloor sedimentary metagenomes.</title>
        <authorList>
            <person name="Kawai M."/>
            <person name="Futagami T."/>
            <person name="Toyoda A."/>
            <person name="Takaki Y."/>
            <person name="Nishi S."/>
            <person name="Hori S."/>
            <person name="Arai W."/>
            <person name="Tsubouchi T."/>
            <person name="Morono Y."/>
            <person name="Uchiyama I."/>
            <person name="Ito T."/>
            <person name="Fujiyama A."/>
            <person name="Inagaki F."/>
            <person name="Takami H."/>
        </authorList>
    </citation>
    <scope>NUCLEOTIDE SEQUENCE</scope>
    <source>
        <strain evidence="1">Expedition CK06-06</strain>
    </source>
</reference>
<dbReference type="AlphaFoldDB" id="X1QLU9"/>
<gene>
    <name evidence="1" type="ORF">S06H3_56857</name>
</gene>
<dbReference type="EMBL" id="BARV01036621">
    <property type="protein sequence ID" value="GAI55776.1"/>
    <property type="molecule type" value="Genomic_DNA"/>
</dbReference>
<feature type="non-terminal residue" evidence="1">
    <location>
        <position position="1"/>
    </location>
</feature>
<comment type="caution">
    <text evidence="1">The sequence shown here is derived from an EMBL/GenBank/DDBJ whole genome shotgun (WGS) entry which is preliminary data.</text>
</comment>
<name>X1QLU9_9ZZZZ</name>
<sequence length="217" mass="25294">VFPKLQAETFQQTWLKGAKLLIDNNWEVQNLVVHIQNPAAYDEKIHKRIADFANANHLIGPKHVAYTIFPHKLYETYTTSASLFHAYNRQGGLYERLRRRPRSGWGTYFRRMTHYENNKCTINQLKNIIDAIDNRRKIYKAAYTIVIQKPGGETIRPLGGPCLNYIAVQLKSEVRELGLLCVYRNHDYLERAYGNYWGLCNLCRVSLLMKLVQVLAH</sequence>
<proteinExistence type="predicted"/>
<evidence type="ECO:0000313" key="1">
    <source>
        <dbReference type="EMBL" id="GAI55776.1"/>
    </source>
</evidence>